<keyword evidence="6" id="KW-0966">Cell projection</keyword>
<gene>
    <name evidence="5" type="primary">fliE</name>
    <name evidence="6" type="ORF">CWE06_09410</name>
</gene>
<evidence type="ECO:0000256" key="5">
    <source>
        <dbReference type="HAMAP-Rule" id="MF_00724"/>
    </source>
</evidence>
<evidence type="ECO:0000313" key="7">
    <source>
        <dbReference type="Proteomes" id="UP000288212"/>
    </source>
</evidence>
<organism evidence="6 7">
    <name type="scientific">Aliidiomarina haloalkalitolerans</name>
    <dbReference type="NCBI Taxonomy" id="859059"/>
    <lineage>
        <taxon>Bacteria</taxon>
        <taxon>Pseudomonadati</taxon>
        <taxon>Pseudomonadota</taxon>
        <taxon>Gammaproteobacteria</taxon>
        <taxon>Alteromonadales</taxon>
        <taxon>Idiomarinaceae</taxon>
        <taxon>Aliidiomarina</taxon>
    </lineage>
</organism>
<keyword evidence="6" id="KW-0282">Flagellum</keyword>
<dbReference type="GO" id="GO:0071973">
    <property type="term" value="P:bacterial-type flagellum-dependent cell motility"/>
    <property type="evidence" value="ECO:0007669"/>
    <property type="project" value="InterPro"/>
</dbReference>
<evidence type="ECO:0000256" key="4">
    <source>
        <dbReference type="ARBA" id="ARBA00023143"/>
    </source>
</evidence>
<dbReference type="GO" id="GO:0009425">
    <property type="term" value="C:bacterial-type flagellum basal body"/>
    <property type="evidence" value="ECO:0007669"/>
    <property type="project" value="UniProtKB-SubCell"/>
</dbReference>
<comment type="similarity">
    <text evidence="2 5">Belongs to the FliE family.</text>
</comment>
<reference evidence="6 7" key="1">
    <citation type="journal article" date="2011" name="Front. Microbiol.">
        <title>Genomic signatures of strain selection and enhancement in Bacillus atrophaeus var. globigii, a historical biowarfare simulant.</title>
        <authorList>
            <person name="Gibbons H.S."/>
            <person name="Broomall S.M."/>
            <person name="McNew L.A."/>
            <person name="Daligault H."/>
            <person name="Chapman C."/>
            <person name="Bruce D."/>
            <person name="Karavis M."/>
            <person name="Krepps M."/>
            <person name="McGregor P.A."/>
            <person name="Hong C."/>
            <person name="Park K.H."/>
            <person name="Akmal A."/>
            <person name="Feldman A."/>
            <person name="Lin J.S."/>
            <person name="Chang W.E."/>
            <person name="Higgs B.W."/>
            <person name="Demirev P."/>
            <person name="Lindquist J."/>
            <person name="Liem A."/>
            <person name="Fochler E."/>
            <person name="Read T.D."/>
            <person name="Tapia R."/>
            <person name="Johnson S."/>
            <person name="Bishop-Lilly K.A."/>
            <person name="Detter C."/>
            <person name="Han C."/>
            <person name="Sozhamannan S."/>
            <person name="Rosenzweig C.N."/>
            <person name="Skowronski E.W."/>
        </authorList>
    </citation>
    <scope>NUCLEOTIDE SEQUENCE [LARGE SCALE GENOMIC DNA]</scope>
    <source>
        <strain evidence="6 7">AK5</strain>
    </source>
</reference>
<dbReference type="RefSeq" id="WP_126793449.1">
    <property type="nucleotide sequence ID" value="NZ_PIPI01000006.1"/>
</dbReference>
<dbReference type="GO" id="GO:0005198">
    <property type="term" value="F:structural molecule activity"/>
    <property type="evidence" value="ECO:0007669"/>
    <property type="project" value="UniProtKB-UniRule"/>
</dbReference>
<dbReference type="NCBIfam" id="TIGR00205">
    <property type="entry name" value="fliE"/>
    <property type="match status" value="1"/>
</dbReference>
<dbReference type="EMBL" id="PIPI01000006">
    <property type="protein sequence ID" value="RUO19240.1"/>
    <property type="molecule type" value="Genomic_DNA"/>
</dbReference>
<evidence type="ECO:0000313" key="6">
    <source>
        <dbReference type="EMBL" id="RUO19240.1"/>
    </source>
</evidence>
<dbReference type="OrthoDB" id="8909229at2"/>
<dbReference type="PANTHER" id="PTHR34653">
    <property type="match status" value="1"/>
</dbReference>
<keyword evidence="7" id="KW-1185">Reference proteome</keyword>
<evidence type="ECO:0000256" key="2">
    <source>
        <dbReference type="ARBA" id="ARBA00009272"/>
    </source>
</evidence>
<protein>
    <recommendedName>
        <fullName evidence="3 5">Flagellar hook-basal body complex protein FliE</fullName>
    </recommendedName>
</protein>
<comment type="caution">
    <text evidence="6">The sequence shown here is derived from an EMBL/GenBank/DDBJ whole genome shotgun (WGS) entry which is preliminary data.</text>
</comment>
<dbReference type="GO" id="GO:0003774">
    <property type="term" value="F:cytoskeletal motor activity"/>
    <property type="evidence" value="ECO:0007669"/>
    <property type="project" value="InterPro"/>
</dbReference>
<dbReference type="InterPro" id="IPR001624">
    <property type="entry name" value="FliE"/>
</dbReference>
<accession>A0A432VSA3</accession>
<name>A0A432VSA3_9GAMM</name>
<dbReference type="PANTHER" id="PTHR34653:SF1">
    <property type="entry name" value="FLAGELLAR HOOK-BASAL BODY COMPLEX PROTEIN FLIE"/>
    <property type="match status" value="1"/>
</dbReference>
<dbReference type="AlphaFoldDB" id="A0A432VSA3"/>
<dbReference type="PRINTS" id="PR01006">
    <property type="entry name" value="FLGHOOKFLIE"/>
</dbReference>
<evidence type="ECO:0000256" key="1">
    <source>
        <dbReference type="ARBA" id="ARBA00004117"/>
    </source>
</evidence>
<evidence type="ECO:0000256" key="3">
    <source>
        <dbReference type="ARBA" id="ARBA00018024"/>
    </source>
</evidence>
<keyword evidence="6" id="KW-0969">Cilium</keyword>
<comment type="subcellular location">
    <subcellularLocation>
        <location evidence="1 5">Bacterial flagellum basal body</location>
    </subcellularLocation>
</comment>
<proteinExistence type="inferred from homology"/>
<sequence>MSVAGIQAALQQMQTLQTQATGQKPNVAGAAAQVQKPEGSFATELKASINRINELQQTSAAKTQAFQLGDPSVSLNDVMVDAQKASLAFEMGVQVRNRLVNAYKEVMNMNV</sequence>
<keyword evidence="4 5" id="KW-0975">Bacterial flagellum</keyword>
<dbReference type="Pfam" id="PF02049">
    <property type="entry name" value="FliE"/>
    <property type="match status" value="1"/>
</dbReference>
<dbReference type="HAMAP" id="MF_00724">
    <property type="entry name" value="FliE"/>
    <property type="match status" value="1"/>
</dbReference>
<dbReference type="Proteomes" id="UP000288212">
    <property type="component" value="Unassembled WGS sequence"/>
</dbReference>